<dbReference type="PROSITE" id="PS50931">
    <property type="entry name" value="HTH_LYSR"/>
    <property type="match status" value="1"/>
</dbReference>
<dbReference type="PANTHER" id="PTHR30118">
    <property type="entry name" value="HTH-TYPE TRANSCRIPTIONAL REGULATOR LEUO-RELATED"/>
    <property type="match status" value="1"/>
</dbReference>
<gene>
    <name evidence="6" type="ORF">PPUN14671_32710</name>
</gene>
<comment type="caution">
    <text evidence="6">The sequence shown here is derived from an EMBL/GenBank/DDBJ whole genome shotgun (WGS) entry which is preliminary data.</text>
</comment>
<dbReference type="AlphaFoldDB" id="A0AA37VNB7"/>
<dbReference type="EMBL" id="BSKJ01000007">
    <property type="protein sequence ID" value="GLO36436.1"/>
    <property type="molecule type" value="Genomic_DNA"/>
</dbReference>
<dbReference type="InterPro" id="IPR000847">
    <property type="entry name" value="LysR_HTH_N"/>
</dbReference>
<evidence type="ECO:0000259" key="5">
    <source>
        <dbReference type="PROSITE" id="PS50931"/>
    </source>
</evidence>
<sequence length="316" mass="36000">MNSAFSNLSISQLTALLTLLELRNLSQAAIRLGTSQSGVSRHLAQLRDAFADPLMIRQQREYVLTERGEALVEPVRTLLERLQEMSRPTTFTPQACNRRFRLAGSDYVAQHILPGLLEHLATVAPQADVDFRLWQPDRFDWLATGELDIAVSMLQDTPAAYHGRIIGEDRAVCCMRANHPLATRTALGIDDYLAWNHVKITTGGDKDGFLDAYLRRHALQRNLKLCVPFYSAALAVLSTSDMLLMLPEHIARKWSAQDAVCYRPLDFIEHQFRYWVVWHSRTHSSAEQAWFRRLVHTHCQQSQSLRPDNSHYPVSA</sequence>
<dbReference type="CDD" id="cd08417">
    <property type="entry name" value="PBP2_Nitroaromatics_like"/>
    <property type="match status" value="1"/>
</dbReference>
<dbReference type="InterPro" id="IPR050389">
    <property type="entry name" value="LysR-type_TF"/>
</dbReference>
<feature type="domain" description="HTH lysR-type" evidence="5">
    <location>
        <begin position="8"/>
        <end position="65"/>
    </location>
</feature>
<dbReference type="InterPro" id="IPR036390">
    <property type="entry name" value="WH_DNA-bd_sf"/>
</dbReference>
<dbReference type="GO" id="GO:0003677">
    <property type="term" value="F:DNA binding"/>
    <property type="evidence" value="ECO:0007669"/>
    <property type="project" value="UniProtKB-KW"/>
</dbReference>
<reference evidence="6" key="1">
    <citation type="submission" date="2023-01" db="EMBL/GenBank/DDBJ databases">
        <title>Whole-genome sequence of Pseudomonas putida NBRC 14671.</title>
        <authorList>
            <person name="Morohoshi T."/>
            <person name="Someya N."/>
        </authorList>
    </citation>
    <scope>NUCLEOTIDE SEQUENCE</scope>
    <source>
        <strain evidence="6">NBRC 14671</strain>
    </source>
</reference>
<dbReference type="Gene3D" id="3.40.190.10">
    <property type="entry name" value="Periplasmic binding protein-like II"/>
    <property type="match status" value="2"/>
</dbReference>
<keyword evidence="2" id="KW-0805">Transcription regulation</keyword>
<protein>
    <submittedName>
        <fullName evidence="6">LysR family transcriptional regulator</fullName>
    </submittedName>
</protein>
<dbReference type="GO" id="GO:0003700">
    <property type="term" value="F:DNA-binding transcription factor activity"/>
    <property type="evidence" value="ECO:0007669"/>
    <property type="project" value="InterPro"/>
</dbReference>
<keyword evidence="4" id="KW-0804">Transcription</keyword>
<name>A0AA37VNB7_PSEPU</name>
<proteinExistence type="inferred from homology"/>
<evidence type="ECO:0000256" key="1">
    <source>
        <dbReference type="ARBA" id="ARBA00009437"/>
    </source>
</evidence>
<dbReference type="SUPFAM" id="SSF46785">
    <property type="entry name" value="Winged helix' DNA-binding domain"/>
    <property type="match status" value="1"/>
</dbReference>
<evidence type="ECO:0000256" key="3">
    <source>
        <dbReference type="ARBA" id="ARBA00023125"/>
    </source>
</evidence>
<evidence type="ECO:0000256" key="4">
    <source>
        <dbReference type="ARBA" id="ARBA00023163"/>
    </source>
</evidence>
<dbReference type="SUPFAM" id="SSF53850">
    <property type="entry name" value="Periplasmic binding protein-like II"/>
    <property type="match status" value="1"/>
</dbReference>
<dbReference type="InterPro" id="IPR036388">
    <property type="entry name" value="WH-like_DNA-bd_sf"/>
</dbReference>
<evidence type="ECO:0000313" key="6">
    <source>
        <dbReference type="EMBL" id="GLO36436.1"/>
    </source>
</evidence>
<dbReference type="Pfam" id="PF03466">
    <property type="entry name" value="LysR_substrate"/>
    <property type="match status" value="1"/>
</dbReference>
<organism evidence="6 7">
    <name type="scientific">Pseudomonas putida</name>
    <name type="common">Arthrobacter siderocapsulatus</name>
    <dbReference type="NCBI Taxonomy" id="303"/>
    <lineage>
        <taxon>Bacteria</taxon>
        <taxon>Pseudomonadati</taxon>
        <taxon>Pseudomonadota</taxon>
        <taxon>Gammaproteobacteria</taxon>
        <taxon>Pseudomonadales</taxon>
        <taxon>Pseudomonadaceae</taxon>
        <taxon>Pseudomonas</taxon>
    </lineage>
</organism>
<evidence type="ECO:0000313" key="7">
    <source>
        <dbReference type="Proteomes" id="UP001161257"/>
    </source>
</evidence>
<comment type="similarity">
    <text evidence="1">Belongs to the LysR transcriptional regulatory family.</text>
</comment>
<dbReference type="InterPro" id="IPR037402">
    <property type="entry name" value="YidZ_PBP2"/>
</dbReference>
<dbReference type="InterPro" id="IPR005119">
    <property type="entry name" value="LysR_subst-bd"/>
</dbReference>
<dbReference type="Pfam" id="PF00126">
    <property type="entry name" value="HTH_1"/>
    <property type="match status" value="1"/>
</dbReference>
<accession>A0AA37VNB7</accession>
<dbReference type="Proteomes" id="UP001161257">
    <property type="component" value="Unassembled WGS sequence"/>
</dbReference>
<keyword evidence="3" id="KW-0238">DNA-binding</keyword>
<dbReference type="RefSeq" id="WP_284354768.1">
    <property type="nucleotide sequence ID" value="NZ_BSKF01000005.1"/>
</dbReference>
<evidence type="ECO:0000256" key="2">
    <source>
        <dbReference type="ARBA" id="ARBA00023015"/>
    </source>
</evidence>
<dbReference type="PANTHER" id="PTHR30118:SF15">
    <property type="entry name" value="TRANSCRIPTIONAL REGULATORY PROTEIN"/>
    <property type="match status" value="1"/>
</dbReference>
<dbReference type="Gene3D" id="1.10.10.10">
    <property type="entry name" value="Winged helix-like DNA-binding domain superfamily/Winged helix DNA-binding domain"/>
    <property type="match status" value="1"/>
</dbReference>